<gene>
    <name evidence="19" type="ORF">PTSG_00501</name>
</gene>
<dbReference type="Proteomes" id="UP000007799">
    <property type="component" value="Unassembled WGS sequence"/>
</dbReference>
<keyword evidence="9 15" id="KW-0472">Membrane</keyword>
<dbReference type="PROSITE" id="PS00022">
    <property type="entry name" value="EGF_1"/>
    <property type="match status" value="3"/>
</dbReference>
<evidence type="ECO:0000256" key="5">
    <source>
        <dbReference type="ARBA" id="ARBA00022729"/>
    </source>
</evidence>
<feature type="transmembrane region" description="Helical" evidence="15">
    <location>
        <begin position="2216"/>
        <end position="2237"/>
    </location>
</feature>
<keyword evidence="4 15" id="KW-0812">Transmembrane</keyword>
<evidence type="ECO:0000313" key="19">
    <source>
        <dbReference type="EMBL" id="EGD72476.1"/>
    </source>
</evidence>
<feature type="disulfide bond" evidence="13">
    <location>
        <begin position="1079"/>
        <end position="1089"/>
    </location>
</feature>
<dbReference type="PROSITE" id="PS00010">
    <property type="entry name" value="ASX_HYDROXYL"/>
    <property type="match status" value="1"/>
</dbReference>
<dbReference type="Gene3D" id="2.60.120.290">
    <property type="entry name" value="Spermadhesin, CUB domain"/>
    <property type="match status" value="1"/>
</dbReference>
<dbReference type="GO" id="GO:0005509">
    <property type="term" value="F:calcium ion binding"/>
    <property type="evidence" value="ECO:0007669"/>
    <property type="project" value="InterPro"/>
</dbReference>
<dbReference type="FunCoup" id="F2TWN0">
    <property type="interactions" value="229"/>
</dbReference>
<dbReference type="RefSeq" id="XP_004999045.1">
    <property type="nucleotide sequence ID" value="XM_004998988.1"/>
</dbReference>
<dbReference type="FunFam" id="2.10.25.10:FF:000188">
    <property type="entry name" value="Laminin subunit gamma 2"/>
    <property type="match status" value="1"/>
</dbReference>
<evidence type="ECO:0000256" key="15">
    <source>
        <dbReference type="SAM" id="Phobius"/>
    </source>
</evidence>
<dbReference type="EMBL" id="GL832955">
    <property type="protein sequence ID" value="EGD72476.1"/>
    <property type="molecule type" value="Genomic_DNA"/>
</dbReference>
<evidence type="ECO:0000256" key="11">
    <source>
        <dbReference type="ARBA" id="ARBA00023180"/>
    </source>
</evidence>
<evidence type="ECO:0000256" key="2">
    <source>
        <dbReference type="ARBA" id="ARBA00022441"/>
    </source>
</evidence>
<keyword evidence="20" id="KW-1185">Reference proteome</keyword>
<dbReference type="InterPro" id="IPR015915">
    <property type="entry name" value="Kelch-typ_b-propeller"/>
</dbReference>
<proteinExistence type="predicted"/>
<dbReference type="InterPro" id="IPR000859">
    <property type="entry name" value="CUB_dom"/>
</dbReference>
<dbReference type="PROSITE" id="PS50026">
    <property type="entry name" value="EGF_3"/>
    <property type="match status" value="3"/>
</dbReference>
<feature type="domain" description="CUB" evidence="16">
    <location>
        <begin position="963"/>
        <end position="1077"/>
    </location>
</feature>
<dbReference type="SMART" id="SM00423">
    <property type="entry name" value="PSI"/>
    <property type="match status" value="6"/>
</dbReference>
<accession>F2TWN0</accession>
<dbReference type="SMART" id="SM00181">
    <property type="entry name" value="EGF"/>
    <property type="match status" value="9"/>
</dbReference>
<evidence type="ECO:0000256" key="12">
    <source>
        <dbReference type="ARBA" id="ARBA00023292"/>
    </source>
</evidence>
<dbReference type="PROSITE" id="PS01186">
    <property type="entry name" value="EGF_2"/>
    <property type="match status" value="2"/>
</dbReference>
<evidence type="ECO:0000256" key="13">
    <source>
        <dbReference type="PROSITE-ProRule" id="PRU00076"/>
    </source>
</evidence>
<dbReference type="InterPro" id="IPR000742">
    <property type="entry name" value="EGF"/>
</dbReference>
<dbReference type="SMART" id="SM00180">
    <property type="entry name" value="EGF_Lam"/>
    <property type="match status" value="5"/>
</dbReference>
<keyword evidence="6" id="KW-0677">Repeat</keyword>
<dbReference type="Pfam" id="PF07645">
    <property type="entry name" value="EGF_CA"/>
    <property type="match status" value="2"/>
</dbReference>
<evidence type="ECO:0000256" key="14">
    <source>
        <dbReference type="SAM" id="MobiDB-lite"/>
    </source>
</evidence>
<dbReference type="FunFam" id="2.10.25.10:FF:000202">
    <property type="entry name" value="Multiple epidermal growth factor-like domains 8"/>
    <property type="match status" value="1"/>
</dbReference>
<keyword evidence="12" id="KW-0424">Laminin EGF-like domain</keyword>
<dbReference type="Pfam" id="PF23106">
    <property type="entry name" value="EGF_Teneurin"/>
    <property type="match status" value="1"/>
</dbReference>
<keyword evidence="10 13" id="KW-1015">Disulfide bond</keyword>
<keyword evidence="11" id="KW-0325">Glycoprotein</keyword>
<evidence type="ECO:0000256" key="10">
    <source>
        <dbReference type="ARBA" id="ARBA00023157"/>
    </source>
</evidence>
<feature type="domain" description="Laminin EGF-like" evidence="18">
    <location>
        <begin position="904"/>
        <end position="951"/>
    </location>
</feature>
<evidence type="ECO:0000256" key="3">
    <source>
        <dbReference type="ARBA" id="ARBA00022536"/>
    </source>
</evidence>
<dbReference type="Pfam" id="PF24981">
    <property type="entry name" value="Beta-prop_ATRN-LZTR1"/>
    <property type="match status" value="2"/>
</dbReference>
<feature type="compositionally biased region" description="Low complexity" evidence="14">
    <location>
        <begin position="2358"/>
        <end position="2368"/>
    </location>
</feature>
<dbReference type="CDD" id="cd00055">
    <property type="entry name" value="EGF_Lam"/>
    <property type="match status" value="3"/>
</dbReference>
<comment type="caution">
    <text evidence="13">Lacks conserved residue(s) required for the propagation of feature annotation.</text>
</comment>
<dbReference type="SMART" id="SM00042">
    <property type="entry name" value="CUB"/>
    <property type="match status" value="1"/>
</dbReference>
<dbReference type="Pfam" id="PF00431">
    <property type="entry name" value="CUB"/>
    <property type="match status" value="1"/>
</dbReference>
<dbReference type="CDD" id="cd00054">
    <property type="entry name" value="EGF_CA"/>
    <property type="match status" value="1"/>
</dbReference>
<dbReference type="InterPro" id="IPR018097">
    <property type="entry name" value="EGF_Ca-bd_CS"/>
</dbReference>
<dbReference type="eggNOG" id="KOG1388">
    <property type="taxonomic scope" value="Eukaryota"/>
</dbReference>
<dbReference type="Pfam" id="PF21795">
    <property type="entry name" value="JAG1-like_EGF2"/>
    <property type="match status" value="1"/>
</dbReference>
<dbReference type="GO" id="GO:0016020">
    <property type="term" value="C:membrane"/>
    <property type="evidence" value="ECO:0007669"/>
    <property type="project" value="UniProtKB-SubCell"/>
</dbReference>
<dbReference type="InterPro" id="IPR049883">
    <property type="entry name" value="NOTCH1_EGF-like"/>
</dbReference>
<sequence length="2368" mass="250939">MAACDTTQHAASCGHCTCNPWEVDCPLAPWARVAADPVPVVSEHGVAAHAAVYHAQLDVLATFGGLTVNGPSSQTRMYNFTAQGWTTLAPAAASPAPAARYSHAFWLDGDALHIHGGVNASERTAAAYGIAHHPAHYTDDHWRLDLQSGVWRRVDARGVPPPAVAGHTATLVGDTVYVVGGRTADTLFSAYVHAFNVTDEAWSRIVPLAAHLGKVSDHAAVYHPQSHAIIVSGGYIPGNLRFPGRTSQVLLFSLTEPSWRVLVAHDDSRPTLAFHSAVLWGRFMVLFGGFRHSHYEDEECHSNDLLVFDVDCATWHPHTPALNSPFSGRFAHAAAVRNGHMLLHSGFSGIFHTDLLITDASTLTGRMGFSRFERASMPARDSDVIADVFNPSVGVAASVVSVVDEANRVSVPRHTLFLATIVASVTGVHGFGVKSNDPDGFFGVWAAPEVAWQNATTPPQGSRLLFVQHTSQTRGMVVYTSVNMTAGQPYYLAFSTGARGGIRYEAKLEWKQPADAAFRILTADDGVHQFQTRACARHADCSSCLYDAACFWCDGQCRSSNDTATSTANTTTTTTTTTTSSGSSMACASAPVLSAGLCTDCSTALTCHECVDDAVPGCAWWRDTCVPVAAVSDNSSTTDAAACPAPCSRREDCSACIGADAGATCVYCESTASCIDRATSTAVNAFGQCLSFAYSSDESSQPCANCSVHATCDTCLNKLGCGWCAHPDDGDVGACVSGDFDGPAEQQCPLVSANNTYVLEPARGEFYYPHCPDVDECALQIDDCGPNAVCRNTNASYVCECEPGYASASVLFPGRSSAPCMPQCTNACVHGTCTAPDQCTCDVGWAGATCDVDCGCNFNAECTNATTFGVCPVCLHNTTGPQCGTCAPGFYGNATDPGVGCRACECNGNGDAAKGTCDPSTGVCYCTNYAAGDSCEQCQPGFYRRNGRCYAGCRYDDRAYNAVGWTSRVALVEPAAGFGTHTDVRSTHTSDTSCMWLIRAPANHSIRVTFEFVSVECAYDYVHVFDGAAPHSSKVLAMLNGELPTTTVYSYTGEVLVVLFSDISYELRGLEATYAIEECPALCSGHGSCDGTGRCRCDPGWSGDACAAENCPRNCSEHMGQGTCNAARTACVCTPGYTGRDCSAQEQPGVWRPLLVGSAGDAGDAGGAGAAAPVGRSGHTAVLNAAGTQLWVFGGLRGNEYLGDTWVLDLDTRVWSEFEMAPSSLTPAGRHLHVSAWFDDRLFVMGGATGPATYTNDVWRLSLDKQAWTHVSTSGDAPPATAGHCAARVDNTLYVFGGLSQDVGLAATLYALDLGSSVWTRVSTFGSRPDGHFAATLVHDAARNQLILFGGRRYVSPGTLRDPVRNAVMRMFDLSTNAWRVASTAPIFCESASCIARSQHAAAVVGDYLVVHGGNPFLHRTQNMCHSDETLIFNIPCGKWIADTTAAAEAAATSGSDGDMTASLVPLLRKAHQAVALPSGEVLIFGGVSTSALNDVYVYRPRAEYCAFHLSVRNCDDDPSCVWNATASACVVASGAGLRNCTSPFTDAAAAQCTDRSRSRGLFSQDECRACVSHDACEYCPSTTSCAATSDAAACPQSSPVVFDSSSDACGDCSHLMTCRSCLSDPACTVGQGVCAERAAPATTPVDVDAVCLPSCTVHTTCGDCATQSGCVWCEGTQSCVSSATVTTEFAFGQCFRYAGEASTCPILDCQDASECDDCLAMARCGWCADPGLNGTGQCLQGTLAGPGIYAFNTSSTCSGALRSVVGEAALALPAAFRNNDDDDDSDGTAILARVPEDTLNHTTWNSIDCPDVDECALGTALCSDIAVCINEDPRLVPGSRGYRCLCPANYTLLDDGVTCAAVCSTYGCVNGFCSRPDVCDCYQGWYGRNCTSNCGCNGHCTCSDTSARSACLDNTEGPDCERCQDGFHGAAEGNGTCLSCLQVCNGHSVHCRPNAVPLPGQENEPVCRNCSYPSRGSYCEQCMQGHFLDPAILKSARDAGLAPLDYIEQNASTVNSSCVPCQCNGHSSVCNSITGEECQCKDNTLSSANNCDEDEYGSCYHAQCDTCMDSQSYSGVVLQLSGDPRDGRPCFVVPSADVAVQQQLGPGDLITFEITPKFTNVNMRLFAEVDRALPSRVRMYVLRDANVTVDERTHQLEFGQAPVFAEDVERRTLFVAKYKAYRFAEDRFFVALHNTGANATSVLFYFTQPVVSIDLVVFFTVFFSAFFLFAGVVIGASKIHVVLSERATTIQEQTQMQTLARRPMGKLLLAWGPPVISGDAAVNVANAISTGELQPTPIASQPTRGNQSSLVTMLVELPSGTAHRNLSLATANVRVPREGGVRNRRWRRRRGDDDDSNNSSSISTSRL</sequence>
<dbReference type="Gene3D" id="2.120.10.80">
    <property type="entry name" value="Kelch-type beta propeller"/>
    <property type="match status" value="4"/>
</dbReference>
<dbReference type="PROSITE" id="PS01180">
    <property type="entry name" value="CUB"/>
    <property type="match status" value="1"/>
</dbReference>
<evidence type="ECO:0000256" key="8">
    <source>
        <dbReference type="ARBA" id="ARBA00022989"/>
    </source>
</evidence>
<feature type="disulfide bond" evidence="13">
    <location>
        <begin position="1097"/>
        <end position="1106"/>
    </location>
</feature>
<evidence type="ECO:0000313" key="20">
    <source>
        <dbReference type="Proteomes" id="UP000007799"/>
    </source>
</evidence>
<evidence type="ECO:0000256" key="7">
    <source>
        <dbReference type="ARBA" id="ARBA00022837"/>
    </source>
</evidence>
<feature type="region of interest" description="Disordered" evidence="14">
    <location>
        <begin position="2334"/>
        <end position="2368"/>
    </location>
</feature>
<comment type="subcellular location">
    <subcellularLocation>
        <location evidence="1">Membrane</location>
        <topology evidence="1">Single-pass type I membrane protein</topology>
    </subcellularLocation>
</comment>
<dbReference type="InParanoid" id="F2TWN0"/>
<dbReference type="GO" id="GO:0048731">
    <property type="term" value="P:system development"/>
    <property type="evidence" value="ECO:0007669"/>
    <property type="project" value="UniProtKB-ARBA"/>
</dbReference>
<dbReference type="InterPro" id="IPR002049">
    <property type="entry name" value="LE_dom"/>
</dbReference>
<dbReference type="GO" id="GO:0005604">
    <property type="term" value="C:basement membrane"/>
    <property type="evidence" value="ECO:0007669"/>
    <property type="project" value="UniProtKB-ARBA"/>
</dbReference>
<evidence type="ECO:0000256" key="1">
    <source>
        <dbReference type="ARBA" id="ARBA00004479"/>
    </source>
</evidence>
<dbReference type="InterPro" id="IPR035914">
    <property type="entry name" value="Sperma_CUB_dom_sf"/>
</dbReference>
<dbReference type="KEGG" id="sre:PTSG_00501"/>
<dbReference type="PROSITE" id="PS01187">
    <property type="entry name" value="EGF_CA"/>
    <property type="match status" value="1"/>
</dbReference>
<dbReference type="SMART" id="SM00179">
    <property type="entry name" value="EGF_CA"/>
    <property type="match status" value="2"/>
</dbReference>
<dbReference type="InterPro" id="IPR056863">
    <property type="entry name" value="LMN_ATRN_NET-like_EGF"/>
</dbReference>
<dbReference type="SUPFAM" id="SSF57196">
    <property type="entry name" value="EGF/Laminin"/>
    <property type="match status" value="3"/>
</dbReference>
<dbReference type="OrthoDB" id="263283at2759"/>
<evidence type="ECO:0000256" key="9">
    <source>
        <dbReference type="ARBA" id="ARBA00023136"/>
    </source>
</evidence>
<keyword evidence="7" id="KW-0106">Calcium</keyword>
<evidence type="ECO:0000259" key="16">
    <source>
        <dbReference type="PROSITE" id="PS01180"/>
    </source>
</evidence>
<keyword evidence="2" id="KW-0880">Kelch repeat</keyword>
<dbReference type="PROSITE" id="PS50027">
    <property type="entry name" value="EGF_LAM_2"/>
    <property type="match status" value="2"/>
</dbReference>
<organism evidence="20">
    <name type="scientific">Salpingoeca rosetta (strain ATCC 50818 / BSB-021)</name>
    <dbReference type="NCBI Taxonomy" id="946362"/>
    <lineage>
        <taxon>Eukaryota</taxon>
        <taxon>Choanoflagellata</taxon>
        <taxon>Craspedida</taxon>
        <taxon>Salpingoecidae</taxon>
        <taxon>Salpingoeca</taxon>
    </lineage>
</organism>
<feature type="domain" description="EGF-like" evidence="17">
    <location>
        <begin position="1075"/>
        <end position="1107"/>
    </location>
</feature>
<dbReference type="GeneID" id="16067505"/>
<dbReference type="Pfam" id="PF24973">
    <property type="entry name" value="EGF_LMN_ATRN"/>
    <property type="match status" value="2"/>
</dbReference>
<dbReference type="InterPro" id="IPR000152">
    <property type="entry name" value="EGF-type_Asp/Asn_hydroxyl_site"/>
</dbReference>
<dbReference type="PRINTS" id="PR00011">
    <property type="entry name" value="EGFLAMININ"/>
</dbReference>
<evidence type="ECO:0000259" key="17">
    <source>
        <dbReference type="PROSITE" id="PS50026"/>
    </source>
</evidence>
<dbReference type="InterPro" id="IPR016201">
    <property type="entry name" value="PSI"/>
</dbReference>
<dbReference type="InterPro" id="IPR056737">
    <property type="entry name" value="Beta-prop_ATRN-MKLN-like"/>
</dbReference>
<dbReference type="PROSITE" id="PS01248">
    <property type="entry name" value="EGF_LAM_1"/>
    <property type="match status" value="2"/>
</dbReference>
<reference evidence="19" key="1">
    <citation type="submission" date="2009-08" db="EMBL/GenBank/DDBJ databases">
        <title>Annotation of Salpingoeca rosetta.</title>
        <authorList>
            <consortium name="The Broad Institute Genome Sequencing Platform"/>
            <person name="Russ C."/>
            <person name="Cuomo C."/>
            <person name="Burger G."/>
            <person name="Gray M.W."/>
            <person name="Holland P.W.H."/>
            <person name="King N."/>
            <person name="Lang F.B.F."/>
            <person name="Roger A.J."/>
            <person name="Ruiz-Trillo I."/>
            <person name="Young S.K."/>
            <person name="Zeng Q."/>
            <person name="Gargeya S."/>
            <person name="Alvarado L."/>
            <person name="Berlin A."/>
            <person name="Chapman S.B."/>
            <person name="Chen Z."/>
            <person name="Freedman E."/>
            <person name="Gellesch M."/>
            <person name="Goldberg J."/>
            <person name="Griggs A."/>
            <person name="Gujja S."/>
            <person name="Heilman E."/>
            <person name="Heiman D."/>
            <person name="Howarth C."/>
            <person name="Mehta T."/>
            <person name="Neiman D."/>
            <person name="Pearson M."/>
            <person name="Roberts A."/>
            <person name="Saif S."/>
            <person name="Shea T."/>
            <person name="Shenoy N."/>
            <person name="Sisk P."/>
            <person name="Stolte C."/>
            <person name="Sykes S."/>
            <person name="White J."/>
            <person name="Yandava C."/>
            <person name="Haas B."/>
            <person name="Nusbaum C."/>
            <person name="Birren B."/>
        </authorList>
    </citation>
    <scope>NUCLEOTIDE SEQUENCE [LARGE SCALE GENOMIC DNA]</scope>
    <source>
        <strain evidence="19">ATCC 50818</strain>
    </source>
</reference>
<dbReference type="OMA" id="PVCQWCD"/>
<dbReference type="PANTHER" id="PTHR46093">
    <property type="entry name" value="ACYL-COA-BINDING DOMAIN-CONTAINING PROTEIN 5"/>
    <property type="match status" value="1"/>
</dbReference>
<dbReference type="Pfam" id="PF00053">
    <property type="entry name" value="EGF_laminin"/>
    <property type="match status" value="1"/>
</dbReference>
<feature type="domain" description="EGF-like" evidence="17">
    <location>
        <begin position="773"/>
        <end position="811"/>
    </location>
</feature>
<keyword evidence="3 13" id="KW-0245">EGF-like domain</keyword>
<keyword evidence="8 15" id="KW-1133">Transmembrane helix</keyword>
<evidence type="ECO:0000259" key="18">
    <source>
        <dbReference type="PROSITE" id="PS50027"/>
    </source>
</evidence>
<protein>
    <submittedName>
        <fullName evidence="19">Laminin B1</fullName>
    </submittedName>
</protein>
<dbReference type="SUPFAM" id="SSF117281">
    <property type="entry name" value="Kelch motif"/>
    <property type="match status" value="2"/>
</dbReference>
<dbReference type="PANTHER" id="PTHR46093:SF16">
    <property type="entry name" value="MULTIPLE EGF-LIKE-DOMAINS 8"/>
    <property type="match status" value="1"/>
</dbReference>
<evidence type="ECO:0000256" key="4">
    <source>
        <dbReference type="ARBA" id="ARBA00022692"/>
    </source>
</evidence>
<evidence type="ECO:0000256" key="6">
    <source>
        <dbReference type="ARBA" id="ARBA00022737"/>
    </source>
</evidence>
<dbReference type="Gene3D" id="2.10.25.10">
    <property type="entry name" value="Laminin"/>
    <property type="match status" value="8"/>
</dbReference>
<feature type="domain" description="Laminin EGF-like" evidence="18">
    <location>
        <begin position="839"/>
        <end position="903"/>
    </location>
</feature>
<dbReference type="CDD" id="cd00041">
    <property type="entry name" value="CUB"/>
    <property type="match status" value="1"/>
</dbReference>
<keyword evidence="5" id="KW-0732">Signal</keyword>
<feature type="domain" description="EGF-like" evidence="17">
    <location>
        <begin position="1812"/>
        <end position="1861"/>
    </location>
</feature>
<dbReference type="GO" id="GO:0048513">
    <property type="term" value="P:animal organ development"/>
    <property type="evidence" value="ECO:0007669"/>
    <property type="project" value="UniProtKB-ARBA"/>
</dbReference>
<dbReference type="STRING" id="946362.F2TWN0"/>
<dbReference type="SUPFAM" id="SSF49854">
    <property type="entry name" value="Spermadhesin, CUB domain"/>
    <property type="match status" value="1"/>
</dbReference>
<dbReference type="InterPro" id="IPR001881">
    <property type="entry name" value="EGF-like_Ca-bd_dom"/>
</dbReference>
<name>F2TWN0_SALR5</name>